<dbReference type="AlphaFoldDB" id="A0A917F654"/>
<keyword evidence="2" id="KW-1185">Reference proteome</keyword>
<reference evidence="1" key="1">
    <citation type="journal article" date="2014" name="Int. J. Syst. Evol. Microbiol.">
        <title>Complete genome sequence of Corynebacterium casei LMG S-19264T (=DSM 44701T), isolated from a smear-ripened cheese.</title>
        <authorList>
            <consortium name="US DOE Joint Genome Institute (JGI-PGF)"/>
            <person name="Walter F."/>
            <person name="Albersmeier A."/>
            <person name="Kalinowski J."/>
            <person name="Ruckert C."/>
        </authorList>
    </citation>
    <scope>NUCLEOTIDE SEQUENCE</scope>
    <source>
        <strain evidence="1">CCM 7897</strain>
    </source>
</reference>
<gene>
    <name evidence="1" type="ORF">GCM10007301_10910</name>
</gene>
<protein>
    <submittedName>
        <fullName evidence="1">Uncharacterized protein</fullName>
    </submittedName>
</protein>
<comment type="caution">
    <text evidence="1">The sequence shown here is derived from an EMBL/GenBank/DDBJ whole genome shotgun (WGS) entry which is preliminary data.</text>
</comment>
<dbReference type="EMBL" id="BMCT01000001">
    <property type="protein sequence ID" value="GGF53260.1"/>
    <property type="molecule type" value="Genomic_DNA"/>
</dbReference>
<evidence type="ECO:0000313" key="1">
    <source>
        <dbReference type="EMBL" id="GGF53260.1"/>
    </source>
</evidence>
<proteinExistence type="predicted"/>
<dbReference type="Proteomes" id="UP000606044">
    <property type="component" value="Unassembled WGS sequence"/>
</dbReference>
<sequence>MERALAVLFLGLTLALVSAVFYLHANAYGILYWRTFSGDELTCHYYSGLEFHDVTFHDSRRKCPLTRQTF</sequence>
<name>A0A917F654_9HYPH</name>
<evidence type="ECO:0000313" key="2">
    <source>
        <dbReference type="Proteomes" id="UP000606044"/>
    </source>
</evidence>
<organism evidence="1 2">
    <name type="scientific">Azorhizobium oxalatiphilum</name>
    <dbReference type="NCBI Taxonomy" id="980631"/>
    <lineage>
        <taxon>Bacteria</taxon>
        <taxon>Pseudomonadati</taxon>
        <taxon>Pseudomonadota</taxon>
        <taxon>Alphaproteobacteria</taxon>
        <taxon>Hyphomicrobiales</taxon>
        <taxon>Xanthobacteraceae</taxon>
        <taxon>Azorhizobium</taxon>
    </lineage>
</organism>
<accession>A0A917F654</accession>
<reference evidence="1" key="2">
    <citation type="submission" date="2020-09" db="EMBL/GenBank/DDBJ databases">
        <authorList>
            <person name="Sun Q."/>
            <person name="Sedlacek I."/>
        </authorList>
    </citation>
    <scope>NUCLEOTIDE SEQUENCE</scope>
    <source>
        <strain evidence="1">CCM 7897</strain>
    </source>
</reference>